<dbReference type="PANTHER" id="PTHR34403">
    <property type="entry name" value="TOL-PAL SYSTEM PROTEIN TOLA"/>
    <property type="match status" value="1"/>
</dbReference>
<evidence type="ECO:0000256" key="4">
    <source>
        <dbReference type="ARBA" id="ARBA00023136"/>
    </source>
</evidence>
<evidence type="ECO:0000256" key="1">
    <source>
        <dbReference type="ARBA" id="ARBA00004167"/>
    </source>
</evidence>
<dbReference type="GO" id="GO:0055085">
    <property type="term" value="P:transmembrane transport"/>
    <property type="evidence" value="ECO:0007669"/>
    <property type="project" value="InterPro"/>
</dbReference>
<proteinExistence type="predicted"/>
<dbReference type="InterPro" id="IPR006260">
    <property type="entry name" value="TonB/TolA_C"/>
</dbReference>
<dbReference type="STRING" id="1792290.MSP8886_04053"/>
<dbReference type="AlphaFoldDB" id="A0A1A8TVC8"/>
<sequence>MFFIYKNRYFLACLPVFIVLGFCLYLIQQPSLDIKQKYDLSTVNVALVNAAYANTSSSAPNPVETPQPKVIETPPPQPVEPPEKKIEETPKPVEKPKPKPVEKPKPKPVEKPKPKPVEKPKPKPVEKPKPKPVEKPKPKPVEKPKPKPVEKPKPKPVEKPKPKPVEKLKPKPVKKPKPKPVKASPKIKNIKTDKNKVANNEKSLMKTRSDKKISGKVGSEVISKEKGMHASSNQSPSLEAEYIQNIRSELENYKQYPRGRAASLQRPQGSVVVWLKVDRAGNIIDRGIEKKSRSMLLNRAAYQSLRRIEHVAPFPKGSFDGHNYYRFTATFVYTVGQ</sequence>
<protein>
    <submittedName>
        <fullName evidence="8">Filamentous hemagglutinin</fullName>
    </submittedName>
</protein>
<dbReference type="NCBIfam" id="TIGR01352">
    <property type="entry name" value="tonB_Cterm"/>
    <property type="match status" value="1"/>
</dbReference>
<dbReference type="SUPFAM" id="SSF74653">
    <property type="entry name" value="TolA/TonB C-terminal domain"/>
    <property type="match status" value="1"/>
</dbReference>
<dbReference type="EMBL" id="FLOB01000017">
    <property type="protein sequence ID" value="SBS37286.1"/>
    <property type="molecule type" value="Genomic_DNA"/>
</dbReference>
<gene>
    <name evidence="8" type="primary">fhaB</name>
    <name evidence="8" type="ORF">MSP8886_04053</name>
</gene>
<dbReference type="InterPro" id="IPR050972">
    <property type="entry name" value="SDr-like"/>
</dbReference>
<dbReference type="PANTHER" id="PTHR34403:SF14">
    <property type="entry name" value="OS05G0225800 PROTEIN"/>
    <property type="match status" value="1"/>
</dbReference>
<dbReference type="Proteomes" id="UP000092544">
    <property type="component" value="Unassembled WGS sequence"/>
</dbReference>
<organism evidence="8 9">
    <name type="scientific">Marinomonas spartinae</name>
    <dbReference type="NCBI Taxonomy" id="1792290"/>
    <lineage>
        <taxon>Bacteria</taxon>
        <taxon>Pseudomonadati</taxon>
        <taxon>Pseudomonadota</taxon>
        <taxon>Gammaproteobacteria</taxon>
        <taxon>Oceanospirillales</taxon>
        <taxon>Oceanospirillaceae</taxon>
        <taxon>Marinomonas</taxon>
    </lineage>
</organism>
<feature type="transmembrane region" description="Helical" evidence="6">
    <location>
        <begin position="9"/>
        <end position="27"/>
    </location>
</feature>
<comment type="subcellular location">
    <subcellularLocation>
        <location evidence="1">Membrane</location>
        <topology evidence="1">Single-pass membrane protein</topology>
    </subcellularLocation>
</comment>
<accession>A0A1A8TVC8</accession>
<dbReference type="GO" id="GO:0016020">
    <property type="term" value="C:membrane"/>
    <property type="evidence" value="ECO:0007669"/>
    <property type="project" value="UniProtKB-SubCell"/>
</dbReference>
<keyword evidence="2 6" id="KW-0812">Transmembrane</keyword>
<keyword evidence="4 6" id="KW-0472">Membrane</keyword>
<feature type="domain" description="TonB C-terminal" evidence="7">
    <location>
        <begin position="241"/>
        <end position="337"/>
    </location>
</feature>
<feature type="region of interest" description="Disordered" evidence="5">
    <location>
        <begin position="55"/>
        <end position="194"/>
    </location>
</feature>
<evidence type="ECO:0000256" key="6">
    <source>
        <dbReference type="SAM" id="Phobius"/>
    </source>
</evidence>
<evidence type="ECO:0000259" key="7">
    <source>
        <dbReference type="PROSITE" id="PS52015"/>
    </source>
</evidence>
<evidence type="ECO:0000313" key="9">
    <source>
        <dbReference type="Proteomes" id="UP000092544"/>
    </source>
</evidence>
<evidence type="ECO:0000256" key="2">
    <source>
        <dbReference type="ARBA" id="ARBA00022692"/>
    </source>
</evidence>
<evidence type="ECO:0000313" key="8">
    <source>
        <dbReference type="EMBL" id="SBS37286.1"/>
    </source>
</evidence>
<keyword evidence="3 6" id="KW-1133">Transmembrane helix</keyword>
<dbReference type="Pfam" id="PF13103">
    <property type="entry name" value="TonB_2"/>
    <property type="match status" value="1"/>
</dbReference>
<dbReference type="InterPro" id="IPR037682">
    <property type="entry name" value="TonB_C"/>
</dbReference>
<reference evidence="8 9" key="1">
    <citation type="submission" date="2016-06" db="EMBL/GenBank/DDBJ databases">
        <authorList>
            <person name="Kjaerup R.B."/>
            <person name="Dalgaard T.S."/>
            <person name="Juul-Madsen H.R."/>
        </authorList>
    </citation>
    <scope>NUCLEOTIDE SEQUENCE [LARGE SCALE GENOMIC DNA]</scope>
    <source>
        <strain evidence="8 9">CECT 8886</strain>
    </source>
</reference>
<keyword evidence="9" id="KW-1185">Reference proteome</keyword>
<feature type="compositionally biased region" description="Basic and acidic residues" evidence="5">
    <location>
        <begin position="81"/>
        <end position="169"/>
    </location>
</feature>
<dbReference type="PROSITE" id="PS52015">
    <property type="entry name" value="TONB_CTD"/>
    <property type="match status" value="1"/>
</dbReference>
<name>A0A1A8TVC8_9GAMM</name>
<feature type="compositionally biased region" description="Basic residues" evidence="5">
    <location>
        <begin position="170"/>
        <end position="180"/>
    </location>
</feature>
<evidence type="ECO:0000256" key="3">
    <source>
        <dbReference type="ARBA" id="ARBA00022989"/>
    </source>
</evidence>
<evidence type="ECO:0000256" key="5">
    <source>
        <dbReference type="SAM" id="MobiDB-lite"/>
    </source>
</evidence>
<dbReference type="Gene3D" id="3.30.1150.10">
    <property type="match status" value="1"/>
</dbReference>